<dbReference type="RefSeq" id="WP_377577902.1">
    <property type="nucleotide sequence ID" value="NZ_JBHTKA010000001.1"/>
</dbReference>
<dbReference type="EC" id="3.-.-.-" evidence="2"/>
<dbReference type="InterPro" id="IPR050491">
    <property type="entry name" value="AmpC-like"/>
</dbReference>
<reference evidence="3" key="1">
    <citation type="journal article" date="2019" name="Int. J. Syst. Evol. Microbiol.">
        <title>The Global Catalogue of Microorganisms (GCM) 10K type strain sequencing project: providing services to taxonomists for standard genome sequencing and annotation.</title>
        <authorList>
            <consortium name="The Broad Institute Genomics Platform"/>
            <consortium name="The Broad Institute Genome Sequencing Center for Infectious Disease"/>
            <person name="Wu L."/>
            <person name="Ma J."/>
        </authorList>
    </citation>
    <scope>NUCLEOTIDE SEQUENCE [LARGE SCALE GENOMIC DNA]</scope>
    <source>
        <strain evidence="3">CCUG 58938</strain>
    </source>
</reference>
<protein>
    <submittedName>
        <fullName evidence="2">Serine hydrolase domain-containing protein</fullName>
        <ecNumber evidence="2">3.-.-.-</ecNumber>
    </submittedName>
</protein>
<evidence type="ECO:0000259" key="1">
    <source>
        <dbReference type="Pfam" id="PF00144"/>
    </source>
</evidence>
<dbReference type="GO" id="GO:0016787">
    <property type="term" value="F:hydrolase activity"/>
    <property type="evidence" value="ECO:0007669"/>
    <property type="project" value="UniProtKB-KW"/>
</dbReference>
<organism evidence="2 3">
    <name type="scientific">Ohtaekwangia kribbensis</name>
    <dbReference type="NCBI Taxonomy" id="688913"/>
    <lineage>
        <taxon>Bacteria</taxon>
        <taxon>Pseudomonadati</taxon>
        <taxon>Bacteroidota</taxon>
        <taxon>Cytophagia</taxon>
        <taxon>Cytophagales</taxon>
        <taxon>Fulvivirgaceae</taxon>
        <taxon>Ohtaekwangia</taxon>
    </lineage>
</organism>
<gene>
    <name evidence="2" type="ORF">ACFQ21_09010</name>
</gene>
<proteinExistence type="predicted"/>
<sequence length="379" mass="41739">MNAMFRFSGLQRTLLCVLFIVFVGFSTSVIAQKKDKGKEKGKSKDREFVSADNLKQRIDHLVQAKVKEFGIPGYSLTVMYKGEKIIEKGYGFADLENKIPVTPQTVFGLASITKTFTGLALLKLVDDRKVNLNDPLSKYYEGLSPAYQKITILQLASMTAGVPAHVNEDVDWKGQIKNAQESPLESKPGTQYAYSNLSYRILGGVIEKASGQTYIEYLQKYILTPFGMTNTKPSDQAFSSPVAIPYNDNLKPLKEGLKSPSINFAAGMLASNTVDMVKYAQALVHRKLLTPQGYESLWKERPGVVNVKKDKESAWAFGWGSALVNKHLKVGMNGGLPGVASSIFIFPDDDLIIVGLSNKNGEAHEVSKLVLDEVLGRSE</sequence>
<comment type="caution">
    <text evidence="2">The sequence shown here is derived from an EMBL/GenBank/DDBJ whole genome shotgun (WGS) entry which is preliminary data.</text>
</comment>
<dbReference type="PANTHER" id="PTHR46825:SF9">
    <property type="entry name" value="BETA-LACTAMASE-RELATED DOMAIN-CONTAINING PROTEIN"/>
    <property type="match status" value="1"/>
</dbReference>
<evidence type="ECO:0000313" key="3">
    <source>
        <dbReference type="Proteomes" id="UP001597112"/>
    </source>
</evidence>
<dbReference type="InterPro" id="IPR012338">
    <property type="entry name" value="Beta-lactam/transpept-like"/>
</dbReference>
<accession>A0ABW3JZP0</accession>
<name>A0ABW3JZP0_9BACT</name>
<dbReference type="InterPro" id="IPR001466">
    <property type="entry name" value="Beta-lactam-related"/>
</dbReference>
<keyword evidence="3" id="KW-1185">Reference proteome</keyword>
<dbReference type="Proteomes" id="UP001597112">
    <property type="component" value="Unassembled WGS sequence"/>
</dbReference>
<dbReference type="Pfam" id="PF00144">
    <property type="entry name" value="Beta-lactamase"/>
    <property type="match status" value="1"/>
</dbReference>
<dbReference type="PANTHER" id="PTHR46825">
    <property type="entry name" value="D-ALANYL-D-ALANINE-CARBOXYPEPTIDASE/ENDOPEPTIDASE AMPH"/>
    <property type="match status" value="1"/>
</dbReference>
<feature type="domain" description="Beta-lactamase-related" evidence="1">
    <location>
        <begin position="58"/>
        <end position="365"/>
    </location>
</feature>
<keyword evidence="2" id="KW-0378">Hydrolase</keyword>
<evidence type="ECO:0000313" key="2">
    <source>
        <dbReference type="EMBL" id="MFD0999445.1"/>
    </source>
</evidence>
<dbReference type="EMBL" id="JBHTKA010000001">
    <property type="protein sequence ID" value="MFD0999445.1"/>
    <property type="molecule type" value="Genomic_DNA"/>
</dbReference>
<dbReference type="SUPFAM" id="SSF56601">
    <property type="entry name" value="beta-lactamase/transpeptidase-like"/>
    <property type="match status" value="1"/>
</dbReference>
<dbReference type="Gene3D" id="3.40.710.10">
    <property type="entry name" value="DD-peptidase/beta-lactamase superfamily"/>
    <property type="match status" value="1"/>
</dbReference>